<comment type="caution">
    <text evidence="2">The sequence shown here is derived from an EMBL/GenBank/DDBJ whole genome shotgun (WGS) entry which is preliminary data.</text>
</comment>
<keyword evidence="3" id="KW-1185">Reference proteome</keyword>
<dbReference type="EMBL" id="SDEE01000276">
    <property type="protein sequence ID" value="RXW18297.1"/>
    <property type="molecule type" value="Genomic_DNA"/>
</dbReference>
<sequence length="86" mass="9406">MPSQPLQHNQVRGAPHIINGGPTQHKYPEQVHHGPGGKEQVQLQQNPPPAYKEQDFVNNSSVVPPNAAHTTPQTASNRFVGGFRPE</sequence>
<gene>
    <name evidence="2" type="ORF">EST38_g7557</name>
</gene>
<evidence type="ECO:0000256" key="1">
    <source>
        <dbReference type="SAM" id="MobiDB-lite"/>
    </source>
</evidence>
<name>A0A4Q2DEU8_9AGAR</name>
<organism evidence="2 3">
    <name type="scientific">Candolleomyces aberdarensis</name>
    <dbReference type="NCBI Taxonomy" id="2316362"/>
    <lineage>
        <taxon>Eukaryota</taxon>
        <taxon>Fungi</taxon>
        <taxon>Dikarya</taxon>
        <taxon>Basidiomycota</taxon>
        <taxon>Agaricomycotina</taxon>
        <taxon>Agaricomycetes</taxon>
        <taxon>Agaricomycetidae</taxon>
        <taxon>Agaricales</taxon>
        <taxon>Agaricineae</taxon>
        <taxon>Psathyrellaceae</taxon>
        <taxon>Candolleomyces</taxon>
    </lineage>
</organism>
<dbReference type="AlphaFoldDB" id="A0A4Q2DEU8"/>
<accession>A0A4Q2DEU8</accession>
<dbReference type="Proteomes" id="UP000290288">
    <property type="component" value="Unassembled WGS sequence"/>
</dbReference>
<protein>
    <submittedName>
        <fullName evidence="2">Uncharacterized protein</fullName>
    </submittedName>
</protein>
<feature type="compositionally biased region" description="Polar residues" evidence="1">
    <location>
        <begin position="1"/>
        <end position="10"/>
    </location>
</feature>
<feature type="compositionally biased region" description="Polar residues" evidence="1">
    <location>
        <begin position="56"/>
        <end position="77"/>
    </location>
</feature>
<reference evidence="2 3" key="1">
    <citation type="submission" date="2019-01" db="EMBL/GenBank/DDBJ databases">
        <title>Draft genome sequence of Psathyrella aberdarensis IHI B618.</title>
        <authorList>
            <person name="Buettner E."/>
            <person name="Kellner H."/>
        </authorList>
    </citation>
    <scope>NUCLEOTIDE SEQUENCE [LARGE SCALE GENOMIC DNA]</scope>
    <source>
        <strain evidence="2 3">IHI B618</strain>
    </source>
</reference>
<feature type="region of interest" description="Disordered" evidence="1">
    <location>
        <begin position="1"/>
        <end position="86"/>
    </location>
</feature>
<evidence type="ECO:0000313" key="2">
    <source>
        <dbReference type="EMBL" id="RXW18297.1"/>
    </source>
</evidence>
<evidence type="ECO:0000313" key="3">
    <source>
        <dbReference type="Proteomes" id="UP000290288"/>
    </source>
</evidence>
<proteinExistence type="predicted"/>